<dbReference type="InterPro" id="IPR002885">
    <property type="entry name" value="PPR_rpt"/>
</dbReference>
<dbReference type="SMART" id="SM00799">
    <property type="entry name" value="DENN"/>
    <property type="match status" value="1"/>
</dbReference>
<keyword evidence="1" id="KW-0344">Guanine-nucleotide releasing factor</keyword>
<feature type="compositionally biased region" description="Polar residues" evidence="3">
    <location>
        <begin position="1178"/>
        <end position="1188"/>
    </location>
</feature>
<evidence type="ECO:0000259" key="4">
    <source>
        <dbReference type="PROSITE" id="PS50211"/>
    </source>
</evidence>
<feature type="region of interest" description="Disordered" evidence="3">
    <location>
        <begin position="1662"/>
        <end position="1808"/>
    </location>
</feature>
<organism evidence="6 7">
    <name type="scientific">Hyalella azteca</name>
    <name type="common">Amphipod</name>
    <dbReference type="NCBI Taxonomy" id="294128"/>
    <lineage>
        <taxon>Eukaryota</taxon>
        <taxon>Metazoa</taxon>
        <taxon>Ecdysozoa</taxon>
        <taxon>Arthropoda</taxon>
        <taxon>Crustacea</taxon>
        <taxon>Multicrustacea</taxon>
        <taxon>Malacostraca</taxon>
        <taxon>Eumalacostraca</taxon>
        <taxon>Peracarida</taxon>
        <taxon>Amphipoda</taxon>
        <taxon>Senticaudata</taxon>
        <taxon>Talitrida</taxon>
        <taxon>Talitroidea</taxon>
        <taxon>Hyalellidae</taxon>
        <taxon>Hyalella</taxon>
    </lineage>
</organism>
<feature type="repeat" description="PPR" evidence="2">
    <location>
        <begin position="815"/>
        <end position="849"/>
    </location>
</feature>
<feature type="region of interest" description="Disordered" evidence="3">
    <location>
        <begin position="679"/>
        <end position="755"/>
    </location>
</feature>
<feature type="compositionally biased region" description="Basic and acidic residues" evidence="3">
    <location>
        <begin position="1036"/>
        <end position="1047"/>
    </location>
</feature>
<dbReference type="InterPro" id="IPR037516">
    <property type="entry name" value="Tripartite_DENN"/>
</dbReference>
<gene>
    <name evidence="7" type="primary">LOC108682848</name>
</gene>
<feature type="compositionally biased region" description="Low complexity" evidence="3">
    <location>
        <begin position="1768"/>
        <end position="1788"/>
    </location>
</feature>
<feature type="compositionally biased region" description="Basic and acidic residues" evidence="3">
    <location>
        <begin position="939"/>
        <end position="957"/>
    </location>
</feature>
<feature type="compositionally biased region" description="Polar residues" evidence="3">
    <location>
        <begin position="1465"/>
        <end position="1477"/>
    </location>
</feature>
<dbReference type="Gene3D" id="1.25.40.10">
    <property type="entry name" value="Tetratricopeptide repeat domain"/>
    <property type="match status" value="1"/>
</dbReference>
<feature type="region of interest" description="Disordered" evidence="3">
    <location>
        <begin position="1511"/>
        <end position="1541"/>
    </location>
</feature>
<dbReference type="GeneID" id="108682848"/>
<feature type="compositionally biased region" description="Low complexity" evidence="3">
    <location>
        <begin position="1394"/>
        <end position="1428"/>
    </location>
</feature>
<dbReference type="GO" id="GO:0031410">
    <property type="term" value="C:cytoplasmic vesicle"/>
    <property type="evidence" value="ECO:0007669"/>
    <property type="project" value="TreeGrafter"/>
</dbReference>
<feature type="compositionally biased region" description="Polar residues" evidence="3">
    <location>
        <begin position="2367"/>
        <end position="2379"/>
    </location>
</feature>
<dbReference type="PROSITE" id="PS50211">
    <property type="entry name" value="DENN"/>
    <property type="match status" value="1"/>
</dbReference>
<accession>A0A8B7PQN9</accession>
<dbReference type="OrthoDB" id="75250at2759"/>
<evidence type="ECO:0000313" key="6">
    <source>
        <dbReference type="Proteomes" id="UP000694843"/>
    </source>
</evidence>
<evidence type="ECO:0000313" key="7">
    <source>
        <dbReference type="RefSeq" id="XP_018027582.1"/>
    </source>
</evidence>
<dbReference type="RefSeq" id="XP_018027582.1">
    <property type="nucleotide sequence ID" value="XM_018172093.2"/>
</dbReference>
<feature type="compositionally biased region" description="Basic and acidic residues" evidence="3">
    <location>
        <begin position="1452"/>
        <end position="1462"/>
    </location>
</feature>
<dbReference type="CTD" id="31800"/>
<dbReference type="InterPro" id="IPR023341">
    <property type="entry name" value="MABP"/>
</dbReference>
<feature type="compositionally biased region" description="Basic and acidic residues" evidence="3">
    <location>
        <begin position="902"/>
        <end position="932"/>
    </location>
</feature>
<dbReference type="PANTHER" id="PTHR12296:SF30">
    <property type="entry name" value="DENN DOMAIN-CONTAINING PROTEIN CRAG"/>
    <property type="match status" value="1"/>
</dbReference>
<feature type="compositionally biased region" description="Polar residues" evidence="3">
    <location>
        <begin position="1666"/>
        <end position="1681"/>
    </location>
</feature>
<feature type="compositionally biased region" description="Polar residues" evidence="3">
    <location>
        <begin position="993"/>
        <end position="1013"/>
    </location>
</feature>
<dbReference type="Pfam" id="PF03455">
    <property type="entry name" value="dDENN"/>
    <property type="match status" value="1"/>
</dbReference>
<feature type="compositionally biased region" description="Pro residues" evidence="3">
    <location>
        <begin position="685"/>
        <end position="694"/>
    </location>
</feature>
<sequence>MEDRHIAEHFVVAGLPPDNLDLLEEFSCDGASLKTDHSLPPITDIGVVNTSLGEEVPDGYTLISTTPSGGSANLNLGVFRAPEMYLCYKRGTHQPPLVDIGVLYDGREKVMVDSQMLQFTVGNHSANINPHGYTTYITYRRSSPDRECNELVVSDICVKNKEPAPHSFCTIDRNINKNSMMGAEVYICYRKSVNRPTYIAYKPALLDNCSPTSRKPSFSLPADLALFCVPMGATLESWPPQTKVPEPVFSTFVLTVTSPQSDQVDKVYCAGVTFYERYDHAKLSLEQATQLKLKEHDGFNNLVYTNKSICLLSLWPFFDTFETFLKYLHQMVHSGPHNVPIERYIYHLLESVPFPSVQRPRILVQLDAHTCMTLSLPEDSPIALSGARFRDLISLLRPNACLQLLVFALTEQKVLLHSLRPAVLTAATEALAMIIFPFHWQCPYIPLCPLGLSSFLNAPIPFLLGLDSRFFDMYHPPQDVICVDLDTGAISIPEDKRAINEKLLPKRCSKALKFSLEDLCTKCFYLESYKERVLHKQKLAAAGKAINPEDSPLDAAFKIRRMEQELEVEIQEAFLTFTASLLHGYSSFLLPIASRNLSPDTANLFDIEGFVKSRDRSYQKFYSMLVSTQMFSKFIEERSFVSDKDASLAFFDDCVERVAASQASGEPLGRLLEVESGNSEHTFVLPPPEPPPATAPGTTWSYDHFPHQLDKSLLSPPSPQKAAPRLMPPSGAGSVHPPSPMARRSKQELRSAQKQASKLAQTPLTWAKCLVSTSYSVWYTQLSSFALTHQHGSRVLHLAYRVLLHIQSLAQHNTDEVSYRIMMQLCGVYSQPELAMRVLCAMNTVGISPNAITYGYYNRAVLECKWTHAYHYWNKLRNVVSGVAAFRSSGRDRAARLGPTTRRSEGRHKEAAQAAAEDHKTAALARQEKPEKTSVQSNDSRDTSRSRDKLTEPDEKFNGASTKPSDSHDVETRDPLSAESEGLANFASKDPLNISNSNSPAEAADSSSLTGTDADLCQSSLATEEEEPPAIAVEVKSESLGDHDRSSGHSRAAVTDTNASCSSEVSDDIRLACVMASTTLPVVHSAGLVMTSPLDDAVFQPSQRHRSRPTDLAHALTPTLRNYDQMSEPSVPRSCEHSSNMPEYLRNAQTGGDGKIMNRLWSLASSYIPTAYVDSSYTTPVSSVNNTPKRAPPKRDGLGERWERSIERWDNSPKMARSREKMSSQNGGNVKRDLSGSRKCHVRSDSGSSLGSLGELNTGPAEVPGAKPLPRENNVSAAVKGTCAMESGPPLHASHNGTVAVRCGTAKTEQYENNCDVGREKADGKSPSDDSLSAIVEEDLSAQNGGQARNFFSRNAPERLSSLFKKSVGGADEKLKGLWRRGVTRSGSKDSMKSNPSSTGSPSPVTTPGSEKPVVGSPSASSGGTPARSPKKKSPQTVSSSKSSMRLTNSSTDKELFLKGEQPRLFQTESPEQYETPPTSPLKSACVAPEPKLPPEPIIVPVAPGRHEVILGDPLGALDSPTNSPSTSPNMPTSLSSFQLSADKSSHDSILVIEDDPTLRPAAILNHARASQATGLSYDLNLRVSTVKRTVLPPLSSREDDEQPNESREEFSDPLLHPPRSDPLPQSSSSSSLSLSSETATAQVQTISWSISPLGSPFSVPIPIPMNNTQRSATIPRSSAEPSSPLKTLPPLAPKTPNHSTQSSATVSGRLSRSVHRQLLQQTDLKGKNVRSSSTTSSSTPSSDYTETDGREDVQQRGRRSSIGGGSSNIAGRTSNSLTSLSTVSASDTSEDGLSHRGHRRRGSDLASRHAATLESNYTPSMWSQFSDQSQHSAALTSLANTGLQKLGHFRENYLDSAMFELLGSGGLSGRKSELFTGGMNSFRRVSSAVSSIISKKVRQSMSANNTPTRAGAITASGGAYGSAWRSVDAGEDDDALDGFFSSRRRESAPSDASGALAATIAGSDELLMSQPMASALSAGGYHLPPNYSLYHNPSAPGASHQHGGPNTGQLFDAFSAGPAWEARGPYCIGVEMTSCSKCHNCHTLLYDEEIMAGWSADDSNLNTKCRYCDRDTVPVLTITVYDLLHLPKSEAPGVEAERQRTSSADGARSSANSLKDEIFKNVRSKSCGREPMTVAYLSPLVLRKELESMLTHEGDDVLTQPSCPEKHPILYWNMLWYFTRLGLPSQLSGLCLAATLATDSHRLHPSWCSNSATNNAASAASDVAASTAGAAASNEADASASAPDTDVTSAADVSIVVAPEVVIDSHKNTSADTFVENTKNILLEQVESGKEPETLLPTDNVHMKDDIMSEGVNVRTVPNGDLEATILPTNECVSDNSSKPQEFSDRKDSILKNLVCSKTPTELPSTCVSNETRDQTPGTVPDAASTPTALPLQTSSSKPKLPDWRNVFVICMWDCPLYHQEIGPPLYLQQRQRGASSLLVRGLVNQPLLIDENILQSILTLILVNDLQSAIKMFAQELRKRPTNLQQRRLPLYRDLLLFASDAISHPAVNMVAFEQRFRAAYDSLDPSIAGLFTPADSAPPLAANFAKRCFPPLSL</sequence>
<feature type="compositionally biased region" description="Low complexity" evidence="3">
    <location>
        <begin position="1732"/>
        <end position="1743"/>
    </location>
</feature>
<feature type="compositionally biased region" description="Polar residues" evidence="3">
    <location>
        <begin position="1698"/>
        <end position="1711"/>
    </location>
</feature>
<feature type="region of interest" description="Disordered" evidence="3">
    <location>
        <begin position="2367"/>
        <end position="2398"/>
    </location>
</feature>
<dbReference type="Gene3D" id="2.100.10.50">
    <property type="match status" value="1"/>
</dbReference>
<dbReference type="PROSITE" id="PS51498">
    <property type="entry name" value="MABP"/>
    <property type="match status" value="1"/>
</dbReference>
<reference evidence="7" key="1">
    <citation type="submission" date="2025-08" db="UniProtKB">
        <authorList>
            <consortium name="RefSeq"/>
        </authorList>
    </citation>
    <scope>IDENTIFICATION</scope>
    <source>
        <tissue evidence="7">Whole organism</tissue>
    </source>
</reference>
<dbReference type="InterPro" id="IPR043153">
    <property type="entry name" value="DENN_C"/>
</dbReference>
<dbReference type="Gene3D" id="6.10.140.1000">
    <property type="match status" value="1"/>
</dbReference>
<dbReference type="SMART" id="SM00801">
    <property type="entry name" value="dDENN"/>
    <property type="match status" value="1"/>
</dbReference>
<dbReference type="InterPro" id="IPR005112">
    <property type="entry name" value="dDENN_dom"/>
</dbReference>
<feature type="compositionally biased region" description="Low complexity" evidence="3">
    <location>
        <begin position="1627"/>
        <end position="1637"/>
    </location>
</feature>
<feature type="region of interest" description="Disordered" evidence="3">
    <location>
        <begin position="1178"/>
        <end position="1272"/>
    </location>
</feature>
<feature type="compositionally biased region" description="Basic and acidic residues" evidence="3">
    <location>
        <begin position="965"/>
        <end position="976"/>
    </location>
</feature>
<dbReference type="SMART" id="SM00800">
    <property type="entry name" value="uDENN"/>
    <property type="match status" value="1"/>
</dbReference>
<dbReference type="PANTHER" id="PTHR12296">
    <property type="entry name" value="DENN DOMAIN-CONTAINING PROTEIN 4"/>
    <property type="match status" value="1"/>
</dbReference>
<feature type="domain" description="MABP" evidence="5">
    <location>
        <begin position="39"/>
        <end position="193"/>
    </location>
</feature>
<feature type="compositionally biased region" description="Low complexity" evidence="3">
    <location>
        <begin position="1520"/>
        <end position="1537"/>
    </location>
</feature>
<feature type="region of interest" description="Disordered" evidence="3">
    <location>
        <begin position="1379"/>
        <end position="1490"/>
    </location>
</feature>
<feature type="compositionally biased region" description="Basic and acidic residues" evidence="3">
    <location>
        <begin position="1193"/>
        <end position="1222"/>
    </location>
</feature>
<feature type="compositionally biased region" description="Low complexity" evidence="3">
    <location>
        <begin position="1245"/>
        <end position="1256"/>
    </location>
</feature>
<feature type="compositionally biased region" description="Low complexity" evidence="3">
    <location>
        <begin position="1435"/>
        <end position="1444"/>
    </location>
</feature>
<feature type="domain" description="UDENN" evidence="4">
    <location>
        <begin position="185"/>
        <end position="647"/>
    </location>
</feature>
<dbReference type="InterPro" id="IPR051696">
    <property type="entry name" value="DENN_Domain_GEFs"/>
</dbReference>
<evidence type="ECO:0000256" key="1">
    <source>
        <dbReference type="ARBA" id="ARBA00022658"/>
    </source>
</evidence>
<dbReference type="KEGG" id="hazt:108682848"/>
<feature type="region of interest" description="Disordered" evidence="3">
    <location>
        <begin position="893"/>
        <end position="1013"/>
    </location>
</feature>
<dbReference type="InterPro" id="IPR011990">
    <property type="entry name" value="TPR-like_helical_dom_sf"/>
</dbReference>
<protein>
    <submittedName>
        <fullName evidence="7">Platelet binding protein GspB isoform X1</fullName>
    </submittedName>
</protein>
<feature type="compositionally biased region" description="Polar residues" evidence="3">
    <location>
        <begin position="2386"/>
        <end position="2398"/>
    </location>
</feature>
<dbReference type="PROSITE" id="PS51375">
    <property type="entry name" value="PPR"/>
    <property type="match status" value="1"/>
</dbReference>
<keyword evidence="6" id="KW-1185">Reference proteome</keyword>
<dbReference type="Pfam" id="PF03456">
    <property type="entry name" value="uDENN"/>
    <property type="match status" value="1"/>
</dbReference>
<dbReference type="InterPro" id="IPR001194">
    <property type="entry name" value="cDENN_dom"/>
</dbReference>
<evidence type="ECO:0000259" key="5">
    <source>
        <dbReference type="PROSITE" id="PS51498"/>
    </source>
</evidence>
<feature type="region of interest" description="Disordered" evidence="3">
    <location>
        <begin position="1036"/>
        <end position="1061"/>
    </location>
</feature>
<dbReference type="GO" id="GO:0005085">
    <property type="term" value="F:guanyl-nucleotide exchange factor activity"/>
    <property type="evidence" value="ECO:0007669"/>
    <property type="project" value="UniProtKB-KW"/>
</dbReference>
<evidence type="ECO:0000256" key="3">
    <source>
        <dbReference type="SAM" id="MobiDB-lite"/>
    </source>
</evidence>
<dbReference type="Gene3D" id="3.40.50.11500">
    <property type="match status" value="1"/>
</dbReference>
<dbReference type="GO" id="GO:0032483">
    <property type="term" value="P:regulation of Rab protein signal transduction"/>
    <property type="evidence" value="ECO:0007669"/>
    <property type="project" value="TreeGrafter"/>
</dbReference>
<dbReference type="InterPro" id="IPR005113">
    <property type="entry name" value="uDENN_dom"/>
</dbReference>
<dbReference type="Pfam" id="PF02141">
    <property type="entry name" value="DENN"/>
    <property type="match status" value="1"/>
</dbReference>
<dbReference type="Proteomes" id="UP000694843">
    <property type="component" value="Unplaced"/>
</dbReference>
<evidence type="ECO:0000256" key="2">
    <source>
        <dbReference type="PROSITE-ProRule" id="PRU00708"/>
    </source>
</evidence>
<feature type="region of interest" description="Disordered" evidence="3">
    <location>
        <begin position="1593"/>
        <end position="1637"/>
    </location>
</feature>
<name>A0A8B7PQN9_HYAAZ</name>
<proteinExistence type="predicted"/>